<dbReference type="AlphaFoldDB" id="A0A8K0TSQ1"/>
<keyword evidence="2" id="KW-1185">Reference proteome</keyword>
<gene>
    <name evidence="1" type="ORF">B0T11DRAFT_67350</name>
</gene>
<name>A0A8K0TSQ1_9PEZI</name>
<dbReference type="Proteomes" id="UP000813385">
    <property type="component" value="Unassembled WGS sequence"/>
</dbReference>
<sequence length="224" mass="24897">MTLLTWPAGQLDMGDWFLMCLPWTSQQVIRTRDGEYLPCYPIVWAKGLEVCLHTAADKLTMSPHATAWLLSPLHLGDVRNPSEPASRSSHRLSISRCSRSTSASLAGDSFVPDTCFRRVWRSVSQRGLRAAAISAFGGAVDANDLRPVTSWDRLPRGIRQAREINCLEFILQLILICLRDELKRGDVGRRRRRQSVVTTASLGIVVMMSNPAKLSPALQCGQPL</sequence>
<organism evidence="1 2">
    <name type="scientific">Plectosphaerella cucumerina</name>
    <dbReference type="NCBI Taxonomy" id="40658"/>
    <lineage>
        <taxon>Eukaryota</taxon>
        <taxon>Fungi</taxon>
        <taxon>Dikarya</taxon>
        <taxon>Ascomycota</taxon>
        <taxon>Pezizomycotina</taxon>
        <taxon>Sordariomycetes</taxon>
        <taxon>Hypocreomycetidae</taxon>
        <taxon>Glomerellales</taxon>
        <taxon>Plectosphaerellaceae</taxon>
        <taxon>Plectosphaerella</taxon>
    </lineage>
</organism>
<dbReference type="EMBL" id="JAGPXD010000002">
    <property type="protein sequence ID" value="KAH7368782.1"/>
    <property type="molecule type" value="Genomic_DNA"/>
</dbReference>
<reference evidence="1" key="1">
    <citation type="journal article" date="2021" name="Nat. Commun.">
        <title>Genetic determinants of endophytism in the Arabidopsis root mycobiome.</title>
        <authorList>
            <person name="Mesny F."/>
            <person name="Miyauchi S."/>
            <person name="Thiergart T."/>
            <person name="Pickel B."/>
            <person name="Atanasova L."/>
            <person name="Karlsson M."/>
            <person name="Huettel B."/>
            <person name="Barry K.W."/>
            <person name="Haridas S."/>
            <person name="Chen C."/>
            <person name="Bauer D."/>
            <person name="Andreopoulos W."/>
            <person name="Pangilinan J."/>
            <person name="LaButti K."/>
            <person name="Riley R."/>
            <person name="Lipzen A."/>
            <person name="Clum A."/>
            <person name="Drula E."/>
            <person name="Henrissat B."/>
            <person name="Kohler A."/>
            <person name="Grigoriev I.V."/>
            <person name="Martin F.M."/>
            <person name="Hacquard S."/>
        </authorList>
    </citation>
    <scope>NUCLEOTIDE SEQUENCE</scope>
    <source>
        <strain evidence="1">MPI-CAGE-AT-0016</strain>
    </source>
</reference>
<evidence type="ECO:0000313" key="1">
    <source>
        <dbReference type="EMBL" id="KAH7368782.1"/>
    </source>
</evidence>
<protein>
    <submittedName>
        <fullName evidence="1">Uncharacterized protein</fullName>
    </submittedName>
</protein>
<accession>A0A8K0TSQ1</accession>
<proteinExistence type="predicted"/>
<evidence type="ECO:0000313" key="2">
    <source>
        <dbReference type="Proteomes" id="UP000813385"/>
    </source>
</evidence>
<comment type="caution">
    <text evidence="1">The sequence shown here is derived from an EMBL/GenBank/DDBJ whole genome shotgun (WGS) entry which is preliminary data.</text>
</comment>